<dbReference type="EMBL" id="VSSQ01034084">
    <property type="protein sequence ID" value="MPM85906.1"/>
    <property type="molecule type" value="Genomic_DNA"/>
</dbReference>
<evidence type="ECO:0000313" key="1">
    <source>
        <dbReference type="EMBL" id="MPM85906.1"/>
    </source>
</evidence>
<dbReference type="AlphaFoldDB" id="A0A645D922"/>
<protein>
    <submittedName>
        <fullName evidence="1">Uncharacterized protein</fullName>
    </submittedName>
</protein>
<gene>
    <name evidence="1" type="ORF">SDC9_132989</name>
</gene>
<sequence length="165" mass="18493">MDKERTGHFADDVHLNAQCGNGYANGNRSGQRRIACLAHCNGKHGTGSSTHIIIRHRRPAVTADTKAHQAHFAANQQACFDISHNQYGGKAHKHDSCIGNNLQVILLPCQKCHKQGHQNDLQWSKHDFLSFFLSNFSIQHPSDIRLRVVRPKTRGNLNPRVPHLS</sequence>
<organism evidence="1">
    <name type="scientific">bioreactor metagenome</name>
    <dbReference type="NCBI Taxonomy" id="1076179"/>
    <lineage>
        <taxon>unclassified sequences</taxon>
        <taxon>metagenomes</taxon>
        <taxon>ecological metagenomes</taxon>
    </lineage>
</organism>
<reference evidence="1" key="1">
    <citation type="submission" date="2019-08" db="EMBL/GenBank/DDBJ databases">
        <authorList>
            <person name="Kucharzyk K."/>
            <person name="Murdoch R.W."/>
            <person name="Higgins S."/>
            <person name="Loffler F."/>
        </authorList>
    </citation>
    <scope>NUCLEOTIDE SEQUENCE</scope>
</reference>
<name>A0A645D922_9ZZZZ</name>
<accession>A0A645D922</accession>
<comment type="caution">
    <text evidence="1">The sequence shown here is derived from an EMBL/GenBank/DDBJ whole genome shotgun (WGS) entry which is preliminary data.</text>
</comment>
<proteinExistence type="predicted"/>